<dbReference type="AlphaFoldDB" id="A0A9X5BIZ9"/>
<comment type="caution">
    <text evidence="4">The sequence shown here is derived from an EMBL/GenBank/DDBJ whole genome shotgun (WGS) entry which is preliminary data.</text>
</comment>
<dbReference type="InterPro" id="IPR000415">
    <property type="entry name" value="Nitroreductase-like"/>
</dbReference>
<gene>
    <name evidence="4" type="ORF">D5281_19110</name>
</gene>
<evidence type="ECO:0000313" key="5">
    <source>
        <dbReference type="Proteomes" id="UP001154420"/>
    </source>
</evidence>
<dbReference type="GO" id="GO:0016491">
    <property type="term" value="F:oxidoreductase activity"/>
    <property type="evidence" value="ECO:0007669"/>
    <property type="project" value="UniProtKB-KW"/>
</dbReference>
<evidence type="ECO:0000256" key="2">
    <source>
        <dbReference type="ARBA" id="ARBA00023002"/>
    </source>
</evidence>
<organism evidence="4 5">
    <name type="scientific">Parablautia muri</name>
    <dbReference type="NCBI Taxonomy" id="2320879"/>
    <lineage>
        <taxon>Bacteria</taxon>
        <taxon>Bacillati</taxon>
        <taxon>Bacillota</taxon>
        <taxon>Clostridia</taxon>
        <taxon>Lachnospirales</taxon>
        <taxon>Lachnospiraceae</taxon>
        <taxon>Parablautia</taxon>
    </lineage>
</organism>
<sequence length="180" mass="19851">MTAKDCIKERRSIRKFKAEPVDHALLSEIIETASYAPSWKHTQITRYIAVEGALKDRIAAECTSAYPKNGEIITQAPLLIAVTYIKGRSGFERDGSYSTPREGSWQMFDAGIASQTFCLAAWDKGLGSVIMGIFDEAKAASLLNVPEERDVVALIPVGYPDEEPAAPRRKPVEELLSFQS</sequence>
<keyword evidence="2" id="KW-0560">Oxidoreductase</keyword>
<evidence type="ECO:0000259" key="3">
    <source>
        <dbReference type="Pfam" id="PF00881"/>
    </source>
</evidence>
<proteinExistence type="inferred from homology"/>
<dbReference type="Gene3D" id="3.40.109.10">
    <property type="entry name" value="NADH Oxidase"/>
    <property type="match status" value="1"/>
</dbReference>
<evidence type="ECO:0000256" key="1">
    <source>
        <dbReference type="ARBA" id="ARBA00007118"/>
    </source>
</evidence>
<reference evidence="4" key="1">
    <citation type="submission" date="2018-09" db="EMBL/GenBank/DDBJ databases">
        <title>Murine metabolic-syndrome-specific gut microbial biobank.</title>
        <authorList>
            <person name="Liu C."/>
        </authorList>
    </citation>
    <scope>NUCLEOTIDE SEQUENCE</scope>
    <source>
        <strain evidence="4">D42-62</strain>
    </source>
</reference>
<dbReference type="RefSeq" id="WP_160561639.1">
    <property type="nucleotide sequence ID" value="NZ_QZDT01000044.1"/>
</dbReference>
<feature type="domain" description="Nitroreductase" evidence="3">
    <location>
        <begin position="68"/>
        <end position="159"/>
    </location>
</feature>
<evidence type="ECO:0000313" key="4">
    <source>
        <dbReference type="EMBL" id="NBJ94626.1"/>
    </source>
</evidence>
<comment type="similarity">
    <text evidence="1">Belongs to the nitroreductase family.</text>
</comment>
<name>A0A9X5BIZ9_9FIRM</name>
<dbReference type="PANTHER" id="PTHR43673">
    <property type="entry name" value="NAD(P)H NITROREDUCTASE YDGI-RELATED"/>
    <property type="match status" value="1"/>
</dbReference>
<accession>A0A9X5BIZ9</accession>
<dbReference type="Pfam" id="PF00881">
    <property type="entry name" value="Nitroreductase"/>
    <property type="match status" value="1"/>
</dbReference>
<dbReference type="Proteomes" id="UP001154420">
    <property type="component" value="Unassembled WGS sequence"/>
</dbReference>
<keyword evidence="5" id="KW-1185">Reference proteome</keyword>
<dbReference type="OrthoDB" id="9812105at2"/>
<dbReference type="InterPro" id="IPR029479">
    <property type="entry name" value="Nitroreductase"/>
</dbReference>
<protein>
    <submittedName>
        <fullName evidence="4">Nitroreductase</fullName>
    </submittedName>
</protein>
<dbReference type="PANTHER" id="PTHR43673:SF10">
    <property type="entry name" value="NADH DEHYDROGENASE_NAD(P)H NITROREDUCTASE XCC3605-RELATED"/>
    <property type="match status" value="1"/>
</dbReference>
<dbReference type="EMBL" id="QZDT01000044">
    <property type="protein sequence ID" value="NBJ94626.1"/>
    <property type="molecule type" value="Genomic_DNA"/>
</dbReference>
<dbReference type="SUPFAM" id="SSF55469">
    <property type="entry name" value="FMN-dependent nitroreductase-like"/>
    <property type="match status" value="1"/>
</dbReference>